<dbReference type="SUPFAM" id="SSF54695">
    <property type="entry name" value="POZ domain"/>
    <property type="match status" value="1"/>
</dbReference>
<dbReference type="Gene3D" id="3.30.710.10">
    <property type="entry name" value="Potassium Channel Kv1.1, Chain A"/>
    <property type="match status" value="1"/>
</dbReference>
<dbReference type="InterPro" id="IPR036890">
    <property type="entry name" value="HATPase_C_sf"/>
</dbReference>
<dbReference type="GO" id="GO:0030544">
    <property type="term" value="F:Hsp70 protein binding"/>
    <property type="evidence" value="ECO:0007669"/>
    <property type="project" value="TreeGrafter"/>
</dbReference>
<feature type="region of interest" description="Disordered" evidence="1">
    <location>
        <begin position="100"/>
        <end position="247"/>
    </location>
</feature>
<dbReference type="PANTHER" id="PTHR15600:SF42">
    <property type="entry name" value="SACSIN"/>
    <property type="match status" value="1"/>
</dbReference>
<feature type="domain" description="Sacsin/Nov" evidence="2">
    <location>
        <begin position="4079"/>
        <end position="4302"/>
    </location>
</feature>
<dbReference type="SUPFAM" id="SSF56399">
    <property type="entry name" value="ADP-ribosylation"/>
    <property type="match status" value="2"/>
</dbReference>
<evidence type="ECO:0000313" key="3">
    <source>
        <dbReference type="EMBL" id="CAE8650392.1"/>
    </source>
</evidence>
<accession>A0A813II47</accession>
<reference evidence="3" key="1">
    <citation type="submission" date="2021-02" db="EMBL/GenBank/DDBJ databases">
        <authorList>
            <person name="Dougan E. K."/>
            <person name="Rhodes N."/>
            <person name="Thang M."/>
            <person name="Chan C."/>
        </authorList>
    </citation>
    <scope>NUCLEOTIDE SEQUENCE</scope>
</reference>
<feature type="non-terminal residue" evidence="3">
    <location>
        <position position="6802"/>
    </location>
</feature>
<dbReference type="InterPro" id="IPR011333">
    <property type="entry name" value="SKP1/BTB/POZ_sf"/>
</dbReference>
<dbReference type="EMBL" id="CAJNNW010008798">
    <property type="protein sequence ID" value="CAE8650392.1"/>
    <property type="molecule type" value="Genomic_DNA"/>
</dbReference>
<gene>
    <name evidence="3" type="ORF">PGLA2088_LOCUS8227</name>
</gene>
<organism evidence="3 4">
    <name type="scientific">Polarella glacialis</name>
    <name type="common">Dinoflagellate</name>
    <dbReference type="NCBI Taxonomy" id="89957"/>
    <lineage>
        <taxon>Eukaryota</taxon>
        <taxon>Sar</taxon>
        <taxon>Alveolata</taxon>
        <taxon>Dinophyceae</taxon>
        <taxon>Suessiales</taxon>
        <taxon>Suessiaceae</taxon>
        <taxon>Polarella</taxon>
    </lineage>
</organism>
<sequence>ELPLFPLDLSDLEGAIGNFDDLDEFQASGWPPSCKLVAAGQLEQEMENEKMSGLLPEANLGTSSGSSGHQPAEDMIELEQELQGTAHAGSRSLLVNPGHERQELDEASAELLGRGSCSAPSSGSRRRIAGDGHRVAGTESVPVAAPPNGLGKEAAPARAGSRQVRHLMPRSPSQPHQRPGVSPVSIARKSSVAGLAATRSQPRSLSRSQASRDPSPNRSTKPMHLTSGGASSSSTAAPSREKPLRLGSSQAIERAAAAWAAEGATGGSPATSGFSKGGGHNTRGAATLAAYRLRARVSLNSLANLVSAGLIGKSRHPTTLSNGQALQLAWCLHPKDLTEGGFPSEVVGYPIYGHDFEHVTFVKATALGSLSVLASPGLVGVWWGPAMAAPSPSSQEASSADGRVLPQLMKDGEVLTRDHSFTGVIGRVLRDYPPGTQSLRELVQNADDARASTVSFFLTGSSQRALEEEHTYLHPAFKAYSGPAFYAYNDSIFSEADFNAIRSMGASSKKRDASKTGKFGLGFNAVYHFTDLPSFVTGRYLVVLDPHQRMLQGADREKAFARRWDFVKDQTLKQYGGHLAWFRGLASLDASLSEEYNGTLFRFPLPNESQAEHSDLSKLTWSIQQMGGIFEQFKDECERLLLFLKFVRKVDFWAEGDDGKLQQIYSAHLDTASDHGCEFLRTRSRFSEMLDMATKQGIRSAVQEHHASLCCVVMVDVLCAAGDEKECRTWLVASHVDTKEVLQFSDEKASEVPDSRFIPWMQLALPLRGSCEGFLFCFLQLPIGTGMPAHMNSFFELSSNRRDLWKGQDLAGPEAVKRDWNGLLLSHVAPRCLLAALEQLTILRIADTSISCANDYWQRCAPQLLRHFEKGFFELALAPDAPKLVETPAVIRPGEGAKEHIMQYGQELMTPKLLRSWLRSSNLVDPDAIMELLSYCLQDGARRTEAGRLAEDLEGCPLALMTDGQVQRFGAWDKSFLGDRFVCCSNEGDWDLAQHLPGNVVLRLSEGAAAASAMAEVLLQHPQVRPLDLEAAAELGASAKGSEWAKAFWNWHGLVSARNPAAKLPDPPGSQDHVFDHLQVLRAPSLGNGVGDTEALWPLRERRRALCCVDLACDLSRGLAACNVLLTKESVFPSVDGPDAVARAVAWAGHQDSIPRFAAAAPSEAAWRAVLEKLSRAQVPEATEAARLLPAFQRWGGGLGLADLELFPLTASKAMRNVLKMGVRELEPAEMAERALQQSTQLELVAQLLLENLGEALRGKAVLPVQGGGLLRPDECLLWDAETNFTHLSRRIDLAAGEGLLKHLRGRLLELGCRTDLDEQDALEVARQAEKTGDTELGQLLLQRLEKHPRFEELCASPALREVCWLPACGPRATVGAGSTLLFVAPSRRVWLPIAEPLVGLVQTLVRAEVGEQVLRALGVLGPETVDDAMLNQQLAALVASATSEGMGSSIAHFRVAAGAVYEHLCSAPTELDQWIWTEGGFHSQAAVSKDPRTEQLSPMLHRLRDEWRGLPVFSVVGEQLEPQQLFRALGSAPEAMHGVRVSAACLLASFISTGTGEAQSQAAALAALAEACGTTLRLPGKSGRLLPVQSVFVHDMRWRSEAPEGKEEVHGDVPEAVAQRFGVPRLSEVLADECRFSVGDGGDWLEITGQSEPLTRRLRNILKDYPWQSLVKEMLQNAEDAGAKTFRVLVDRRPRGCSSLLTPEMASCQGSCLWFYNDSVFEEKDFRALVSLGQGSKGGEAGKIGRHGLGFNSIFNVTDVPSVLSRQSVLFLDPHVKHLQKLGATAAQPGVRLNFSKKALHSAWPDQFAPYELQGCHLADGNFEGTLIRAPLRTCSSDISERCFGEKELQELLQLVRQEGHLWLLFLRGVCCLEVLDAASGEVLVCHRREESMPGRLRVLSKEAAEADWLTRDYDSQTQGEVSVAAPLRDSPMPEPGRVFSRLPLDMPSGLAAHVSALFRTSADRRTIVLDAAKDLGGWAEENRRLLAAICNCLGTLAARRAAAQKSTPLELFPQADQPSPAAKILRAGFYAEVAKRAARAEEGILYSVAGLPVHGPCVLLATIPIPPKALMALQAPVAAVHEEGFQGLSEAASTSFKLMTPSTLRAWLRQCPSHAVTHCDMELLSYCLQDGARRTEAGRLAEDLEGCPLALMTDGQVQHFGAWDKSFLGDRFVCCSNEGDWDLAQHLPGNVVLRLAEGAAAASAMAEVLLQHPQVRPLDLEAAAELGASAKGSEWAKAFWNWHGLVSAKNPAAKLPDPPGSQDHVFDHLQVLRAPSLGNGVGDTEALWPLRERRRALCCVDLACDLSRGLAACSVLLTKESVFPSVDGPDAVARAVAWAGHQDSIPRFAAAAPSEAAWRAVLEKLSRAQVPEATEAARLLPAFQRWGGGLGLADLELFPLTAFKAMRNVLKDLQLQVLDEQDGSVVELLRKMGVRELELAEVAERALQQSTQLELVAQLLLENLGEALRGEAVLPVQGGGLLRPDECLLWDAETNFTHLSRRIDLAAGEGLLKNLRGRLLELGCRTDLDEQDALEVARQAEKTGDTELGQLLLQRLEKHPRFEELCASPALREVCWLPACGPRATVGAGSTLLLVAPGRRVWLPIAEPLVGLVQTLVRAEVGEQVLRALGVLGPESVDDAMLHQQLAALVASASSEGMGSGIAHLRVAAGAVYEHLCSALTELDQWIWTEDGFHSPAAVSKDPRTEQLSPMLHRLRDEWRGLPVFSVVGEQLEPQQLFRALGSALEAMHGVRVAAACLLASLTGTSTGEAQSQAAALAALAEACGTTLRLPGKSGRLVPVQSVFIHDMRWRSEAPEGKEEVHGDVPEAVAQRFGVPRLSEVLADECRFSVGDGGDWLEVTGQSEPLTRRLRNILKDYPWQSLVKEMLQNAEDAGAKTFRMLVDRRPRGCSSLLTPEMASWQGPCLWFYNDSVFEEKDFAALVSLGQGSKGGEAGKIGRHGLGFNSIFNVTDLPSVLSRQSVLFLDPHVKHLQKLGATAAQPGVRLNFSKKALHSAWPDQFAPYELQGCHLADGNFEGTLIRAPLRTCSSDISERCFGEKELQELLQLVRQEGHLWLLFLRGVCCLEVLDAASGEVLVCHRREEPTPGRLRVLSKDAAEADWLTRDYDSQMQGEVSVAAPLRDSPMPEAGRVFSRLPLDMLSGLAAHVSALFWTSADRRTIVLDAAKDLGGWAEENRRLLAAICSCLGTLAARRAAEQKSTPLELFPQADQPSPTAKILRAGFYAEVAKRSAHAEAGILYSVAGVPVHGPCVLLATIPSPPTALIALQAPVAVVHEEGFQGLSEAASTSFKLMTPSTLRAWLRQCPSQAVTHCDMELLSYCLQDGARRTEAGRLAEDLEGCPLAIMTDGRVRCFGAWEEPFLEDRFVCCSNEGDWDIAQHLPGNVVLRLAEGAAAASAMAEVLLQHPQVRPLDVEAVAELGASATGSEWAKAFWNWHGFVSARNPAAKLPDPPGSQDHVFDHLQVLRAPSLGNGVGDTEALWPLRERRRALCCVDLACDLSRGLAACSVLLTKESVFPSVDGPDAVARAVAWAGHQDSIPRFAAAAPSEAAWRAVLEKLSRAQVLEATEAARLLPAFQRWGGGLGLADLELFPLTASKAMRNVLKDLQLQALDEQDGSVVELLRKMGVRELELAEVAERALQQTTQLELVAQLLLENLGEALRGEAVLPVQGGGLLRPDECLLWDAETNFAHLSRRIDLAAGEGLLKNLRGRLLELGCRTDLDEQDALEVARQAEKTGDTELGQLLLQRLEKHPRFEELCASPALREVCWLPACGPRATVGAGSTLLLVAPSRRVWLPIAEPLVGLVQTLVRAEVGEQVLRALSVLGPESVDDAMLHQQLAALVASASSEGMGSGIAHLRVAAGAVYEHLCSAPPELDEWIWTEAGFHSPAAVSKDPRTEQLSPMLHRLRDEWRGLPVFSVVGEQLEPQQLFRALGSALEAMHGVRVAAACLLASLTGTSTGEAQSQAAALAALAEACGTTLRLPGKSGRLVPVQSVFIHDMRWRSEAPEGKEEVHGDVPEAVAQRFGVPRLSEVLADECRFSVGDGGDWLEVTGQSEPLTRRLRNILKDYPWQSLVKEMLQNAEDAGAKTFRMLVDRRPRGCSSLLTSEMASWQGPCLWFYNDSVFEEKDFAALVSLGQGSKGGEAGKIGRHGLGFNSIFNVTDLPSVLSRRSVLFLDPHVKHLQKLGATAAQPGVRLNFSKKALHSAWPDQFAPYELQGCHLADGNFEGTLIRAPLRTCSSDISERCFGEKELQELLQLVRQEGHLWLLFLRGVCCLEVLDAACGEVLVCHRREEPTPGRLRVLSKDAADADWLTRDYDSQTQGEVSVAAPLRDSPMPEAGRVFSRLPLDMLSGLAAHVSALFWTSADRRTIVLDAAKDLGGWAEENRRLLAAICSCLGTLAARRAAEQKSTPLELFPQADQPSPTAKILRAGFYAEVAKRSAHAEAGILYSVAGVPVHGPCVLLATIPSPPTALIALQAPVAVVHEEGFQGLSEAASTSFKLMTPSTLRAWLRQYPSQAVTHCDMELLSYCLQDGARRTEAGRLAEDLEGCPLAIMTDGRVRCFGAWEEPFLEDRFVCCSNEGDWDIAQHLPGNVVLRLAEGAAAASAMAEVLLQHPQVRPLDVEAVAELGDSATGSERAKAFWNWHGFVSARNPAAKLPDPPGSQDHVFDNLQVLRAPSLDNGIGDTEALWPLRERRRALCCVDLACDLSRGLAACNVLLTKESVFPSVDGPDAVARAVAWAGHQDSIPRFVAAAASEAAWRAVLEKLSRAQVPEATEAARLLPAFQRWGGGLGLADLELFPLTASKAMRAVLKDLQLQALDEQDGSVVELLRKMGVRELELAEVAERALQQTTQLELVAQLLLENLGEALRGKAVLPVQGGGLLRPDECLLWDAETNFAHLSRRIDLAAGEGLLKNLRGRLLELGCRTDLDEQDALEVALRVQDSKELALGRSLLTRLQELEPVCQSALELRRLCWLPVVDHLAQRFLLAPNDDVWHETATCLVGRVRAIAHGKLSTLELLGVKLAKDVDDVVLIEQLDAIKQSGSWVSAAEVRPVYENLRAAPTSLHQWVWTADGFTDADDVSKDTRADQLKPFVHRLYDSWTDLPAFSGLSTFLSAEKLLQVLERADEQQRATDATLSGRLAGAMSNAIGLTGTSLSADGKLVKVADAALKMLHELLFEGLQAQREDLNWKSRLLIPSSDGKLRRIADLFVQDMRWATSTCVREAYCIHSDIPERHALDFGVRRCSELLLRQLISDPSGNGNASGPSEMGGMGPSDQMEHHIDELRKRVASEEHTLLGLVEVMLQLADSVNATKLGIVIDECQHGERSLLTPQMSMWQGPAMYLHFDACLTSNHWDDLKRLQGCWTRLFWFSDLPSVLSKGHVCFLDPFKGHLRAVCDSHVLSLASQGLDQLWPDQFAPFGKAIKDKGSLFSGQFSGTVIRLPLKHLSPDPTGLKNAQNVLRAQVPAIGEHWQAWLLFTRSIRTLEVSVSLGEHGPQPLLEVGLSVKGMPQNATAKNRVELRTVRRVSEPQVEHPSRSWLVAWTSEDGLCKSDVAVAVPHKLHAVEPHPCVGRTAPIEQQSPVALQGGHIHGLGADELAQLTAAGMRQTLTQVDVRLHALASVLVDIVLQIWEADHVLPASLVPSQIAGTSAKSPLARLFSVALLERFRVEGRKLQECCYAPRPDLLTVPFRIWLASELQILVLPDSLKHLLAGGADLAIQEAQVDSVLNGFGHLPGMHASAACKWLFTAFPDVAGRFTPELRSSVRLLQREDKTFGNFSGWTWLCPKGLRPLIKDKKPSNVILNSLVAESHFDKRIGVLNPAKIDDIARSVDDVRAEMFWTAIKDGLYAGQEHQISLLESKIHVRVKVHASQPTSDPLEKYGFLTDTTTAIEALLAIGCRQALDAVPEPYAGSRPAHVAQHIAQLRNRALLRVDAASADCKDRLCKAYLNPTCGSEADGRQVFLELPIVRHGIRFVALKDCRFVNSDGFADICQKIGLLVRSTSDPLFLASRDLLRHLEDRPGSLLRRCQDEIRLKSTALETVQQLLLAGVTAAGADEEQVRLVLESQILPGNRAAVDLWSPSDPLAKMLGAFDSSLSMLTRELHAHPVAKRFLKSTRNAKSLMALLEAKPPESNVAQAQRSHFTTKLLELLEGMSKEHIDGIKQLGFAALPVLFLDGAWHQSSKVYLNKFWHLLNKCSVPVLSIPVGNHLELMFGEEPCAELVAKQLIALCSGRHHERSPFIAAYEFLNDRLSEDSPAAEELKNLRCILDDGGVLYLPRHFSLRLLVSLGPLHPVAADVKRFRSLLLKLGVRDTASEVPLPEPLRPKKLLEQLRDDDRFADLVMRSRDGHANGHRAVWCTVCPNLEAKLVWDGHMWSTSTPLRCSSQCLDVVRNFVYTGSLDQESVMKLNISDQQELHGVATYLGMLYVQEWMKQFLHGATPEANEDVDHNRCEPPHCSREKMPDQGWRVIPVHHDDPVFKSLGRALVPEDPMTLGRGRDCHSWPPYSQLILQRAWRLEHRGLWRKFAAERSSLKELQATRLSKMPRVKVRQNLVQATQDLPLSVLKEVNEVHLLHGTKPETVLNILNDGLNERYSGGIFGSGSYLAEAMAGHDIISLRLAGFSILVVWSMSPIRQIGPKGHDHPVNQAKSDQYTTVDRTSSVDSTFQDLQKCLYGRDASRPNEVFYIVVCRALLGWFVRTSDGTTSLDHNGLGIWATRDKRELSSVPKLKPPVTFHSLQAETGGIVARHREYILTHSERIYPEYLIAYSRQ</sequence>
<proteinExistence type="predicted"/>
<feature type="region of interest" description="Disordered" evidence="1">
    <location>
        <begin position="45"/>
        <end position="71"/>
    </location>
</feature>
<feature type="compositionally biased region" description="Polar residues" evidence="1">
    <location>
        <begin position="60"/>
        <end position="69"/>
    </location>
</feature>
<evidence type="ECO:0000259" key="2">
    <source>
        <dbReference type="Pfam" id="PF25794"/>
    </source>
</evidence>
<feature type="domain" description="Sacsin/Nov" evidence="2">
    <location>
        <begin position="421"/>
        <end position="654"/>
    </location>
</feature>
<dbReference type="SUPFAM" id="SSF55874">
    <property type="entry name" value="ATPase domain of HSP90 chaperone/DNA topoisomerase II/histidine kinase"/>
    <property type="match status" value="4"/>
</dbReference>
<dbReference type="InterPro" id="IPR058210">
    <property type="entry name" value="SACS/Nov_dom"/>
</dbReference>
<feature type="compositionally biased region" description="Polar residues" evidence="1">
    <location>
        <begin position="198"/>
        <end position="220"/>
    </location>
</feature>
<feature type="domain" description="Sacsin/Nov" evidence="2">
    <location>
        <begin position="1653"/>
        <end position="1878"/>
    </location>
</feature>
<dbReference type="NCBIfam" id="NF047352">
    <property type="entry name" value="P_loop_sacsin"/>
    <property type="match status" value="4"/>
</dbReference>
<feature type="domain" description="Sacsin/Nov" evidence="2">
    <location>
        <begin position="5329"/>
        <end position="5517"/>
    </location>
</feature>
<dbReference type="Pfam" id="PF25794">
    <property type="entry name" value="SACS"/>
    <property type="match status" value="5"/>
</dbReference>
<feature type="domain" description="Sacsin/Nov" evidence="2">
    <location>
        <begin position="2866"/>
        <end position="3091"/>
    </location>
</feature>
<evidence type="ECO:0000256" key="1">
    <source>
        <dbReference type="SAM" id="MobiDB-lite"/>
    </source>
</evidence>
<dbReference type="Proteomes" id="UP000626109">
    <property type="component" value="Unassembled WGS sequence"/>
</dbReference>
<protein>
    <recommendedName>
        <fullName evidence="2">Sacsin/Nov domain-containing protein</fullName>
    </recommendedName>
</protein>
<dbReference type="PANTHER" id="PTHR15600">
    <property type="entry name" value="SACSIN"/>
    <property type="match status" value="1"/>
</dbReference>
<comment type="caution">
    <text evidence="3">The sequence shown here is derived from an EMBL/GenBank/DDBJ whole genome shotgun (WGS) entry which is preliminary data.</text>
</comment>
<dbReference type="Gene3D" id="3.90.228.10">
    <property type="match status" value="1"/>
</dbReference>
<feature type="compositionally biased region" description="Low complexity" evidence="1">
    <location>
        <begin position="226"/>
        <end position="237"/>
    </location>
</feature>
<dbReference type="InterPro" id="IPR052972">
    <property type="entry name" value="Sacsin_chaperone_reg"/>
</dbReference>
<evidence type="ECO:0000313" key="4">
    <source>
        <dbReference type="Proteomes" id="UP000626109"/>
    </source>
</evidence>
<name>A0A813II47_POLGL</name>